<dbReference type="EC" id="2.1.1.67" evidence="4"/>
<keyword evidence="6" id="KW-0489">Methyltransferase</keyword>
<evidence type="ECO:0000313" key="9">
    <source>
        <dbReference type="EMBL" id="GAA5527843.1"/>
    </source>
</evidence>
<sequence length="216" mass="24779">MEATFWINSWQQGGSATSFHRRDIHPYVEHFATPEFLQGKRVLVPLCGKTNDLRWFSQYAEAVIGVELVTTAIEQFFAEQELDYVQPDPTSYVSGNITILNRDVLSLTSADVGNIDLVYDRAALVALPHEMRNHYRATIDQLLPVGGQQMIITLEYAPLMATPPFSITPTEIEFYYGERYFISHFAAPSQPEHRMVAKFNLQFLKEHGFLITRYQK</sequence>
<reference evidence="9 10" key="1">
    <citation type="submission" date="2024-02" db="EMBL/GenBank/DDBJ databases">
        <title>Herpetosiphon gulosus NBRC 112829.</title>
        <authorList>
            <person name="Ichikawa N."/>
            <person name="Katano-Makiyama Y."/>
            <person name="Hidaka K."/>
        </authorList>
    </citation>
    <scope>NUCLEOTIDE SEQUENCE [LARGE SCALE GENOMIC DNA]</scope>
    <source>
        <strain evidence="9 10">NBRC 112829</strain>
    </source>
</reference>
<dbReference type="SUPFAM" id="SSF53335">
    <property type="entry name" value="S-adenosyl-L-methionine-dependent methyltransferases"/>
    <property type="match status" value="1"/>
</dbReference>
<evidence type="ECO:0000256" key="5">
    <source>
        <dbReference type="ARBA" id="ARBA00022490"/>
    </source>
</evidence>
<keyword evidence="7" id="KW-0808">Transferase</keyword>
<evidence type="ECO:0000313" key="10">
    <source>
        <dbReference type="Proteomes" id="UP001428290"/>
    </source>
</evidence>
<keyword evidence="8" id="KW-0949">S-adenosyl-L-methionine</keyword>
<dbReference type="InterPro" id="IPR025835">
    <property type="entry name" value="Thiopurine_S-MeTrfase"/>
</dbReference>
<organism evidence="9 10">
    <name type="scientific">Herpetosiphon gulosus</name>
    <dbReference type="NCBI Taxonomy" id="1973496"/>
    <lineage>
        <taxon>Bacteria</taxon>
        <taxon>Bacillati</taxon>
        <taxon>Chloroflexota</taxon>
        <taxon>Chloroflexia</taxon>
        <taxon>Herpetosiphonales</taxon>
        <taxon>Herpetosiphonaceae</taxon>
        <taxon>Herpetosiphon</taxon>
    </lineage>
</organism>
<evidence type="ECO:0000256" key="6">
    <source>
        <dbReference type="ARBA" id="ARBA00022603"/>
    </source>
</evidence>
<dbReference type="PROSITE" id="PS51585">
    <property type="entry name" value="SAM_MT_TPMT"/>
    <property type="match status" value="1"/>
</dbReference>
<comment type="similarity">
    <text evidence="3">Belongs to the class I-like SAM-binding methyltransferase superfamily. TPMT family.</text>
</comment>
<comment type="subcellular location">
    <subcellularLocation>
        <location evidence="2">Cytoplasm</location>
    </subcellularLocation>
</comment>
<name>A0ABP9WZV6_9CHLR</name>
<evidence type="ECO:0000256" key="1">
    <source>
        <dbReference type="ARBA" id="ARBA00000903"/>
    </source>
</evidence>
<dbReference type="EMBL" id="BAABRU010000005">
    <property type="protein sequence ID" value="GAA5527843.1"/>
    <property type="molecule type" value="Genomic_DNA"/>
</dbReference>
<evidence type="ECO:0000256" key="3">
    <source>
        <dbReference type="ARBA" id="ARBA00008145"/>
    </source>
</evidence>
<accession>A0ABP9WZV6</accession>
<comment type="caution">
    <text evidence="9">The sequence shown here is derived from an EMBL/GenBank/DDBJ whole genome shotgun (WGS) entry which is preliminary data.</text>
</comment>
<keyword evidence="5" id="KW-0963">Cytoplasm</keyword>
<dbReference type="HAMAP" id="MF_00812">
    <property type="entry name" value="Thiopur_methtran"/>
    <property type="match status" value="1"/>
</dbReference>
<dbReference type="Pfam" id="PF05724">
    <property type="entry name" value="TPMT"/>
    <property type="match status" value="1"/>
</dbReference>
<gene>
    <name evidence="9" type="primary">tpm</name>
    <name evidence="9" type="ORF">Hgul01_01636</name>
</gene>
<evidence type="ECO:0000256" key="8">
    <source>
        <dbReference type="ARBA" id="ARBA00022691"/>
    </source>
</evidence>
<evidence type="ECO:0000256" key="4">
    <source>
        <dbReference type="ARBA" id="ARBA00011905"/>
    </source>
</evidence>
<dbReference type="Gene3D" id="3.40.50.150">
    <property type="entry name" value="Vaccinia Virus protein VP39"/>
    <property type="match status" value="1"/>
</dbReference>
<keyword evidence="10" id="KW-1185">Reference proteome</keyword>
<comment type="catalytic activity">
    <reaction evidence="1">
        <text>S-adenosyl-L-methionine + a thiopurine = S-adenosyl-L-homocysteine + a thiopurine S-methylether.</text>
        <dbReference type="EC" id="2.1.1.67"/>
    </reaction>
</comment>
<dbReference type="InterPro" id="IPR029063">
    <property type="entry name" value="SAM-dependent_MTases_sf"/>
</dbReference>
<dbReference type="RefSeq" id="WP_345721459.1">
    <property type="nucleotide sequence ID" value="NZ_BAABRU010000005.1"/>
</dbReference>
<protein>
    <recommendedName>
        <fullName evidence="4">thiopurine S-methyltransferase</fullName>
        <ecNumber evidence="4">2.1.1.67</ecNumber>
    </recommendedName>
</protein>
<evidence type="ECO:0000256" key="7">
    <source>
        <dbReference type="ARBA" id="ARBA00022679"/>
    </source>
</evidence>
<dbReference type="Proteomes" id="UP001428290">
    <property type="component" value="Unassembled WGS sequence"/>
</dbReference>
<evidence type="ECO:0000256" key="2">
    <source>
        <dbReference type="ARBA" id="ARBA00004496"/>
    </source>
</evidence>
<dbReference type="InterPro" id="IPR008854">
    <property type="entry name" value="TPMT"/>
</dbReference>
<dbReference type="PANTHER" id="PTHR10259:SF11">
    <property type="entry name" value="THIOPURINE S-METHYLTRANSFERASE"/>
    <property type="match status" value="1"/>
</dbReference>
<dbReference type="PANTHER" id="PTHR10259">
    <property type="entry name" value="THIOPURINE S-METHYLTRANSFERASE"/>
    <property type="match status" value="1"/>
</dbReference>
<proteinExistence type="inferred from homology"/>